<reference evidence="1 2" key="1">
    <citation type="submission" date="2018-06" db="EMBL/GenBank/DDBJ databases">
        <authorList>
            <consortium name="Pathogen Informatics"/>
            <person name="Doyle S."/>
        </authorList>
    </citation>
    <scope>NUCLEOTIDE SEQUENCE [LARGE SCALE GENOMIC DNA]</scope>
    <source>
        <strain evidence="1 2">NCTC8179</strain>
    </source>
</reference>
<sequence length="34" mass="4094">MTEDLFGDLQDDTILAHLTIPQRIRHAFRHCWRS</sequence>
<organism evidence="1 2">
    <name type="scientific">Escherichia coli</name>
    <dbReference type="NCBI Taxonomy" id="562"/>
    <lineage>
        <taxon>Bacteria</taxon>
        <taxon>Pseudomonadati</taxon>
        <taxon>Pseudomonadota</taxon>
        <taxon>Gammaproteobacteria</taxon>
        <taxon>Enterobacterales</taxon>
        <taxon>Enterobacteriaceae</taxon>
        <taxon>Escherichia</taxon>
    </lineage>
</organism>
<dbReference type="AlphaFoldDB" id="A0A376ZY81"/>
<gene>
    <name evidence="1" type="ORF">NCTC8179_03304</name>
</gene>
<evidence type="ECO:0000313" key="1">
    <source>
        <dbReference type="EMBL" id="STK85283.1"/>
    </source>
</evidence>
<evidence type="ECO:0000313" key="2">
    <source>
        <dbReference type="Proteomes" id="UP000255543"/>
    </source>
</evidence>
<accession>A0A376ZY81</accession>
<protein>
    <submittedName>
        <fullName evidence="1">Putative phage transcription regulator</fullName>
    </submittedName>
</protein>
<dbReference type="Proteomes" id="UP000255543">
    <property type="component" value="Unassembled WGS sequence"/>
</dbReference>
<proteinExistence type="predicted"/>
<name>A0A376ZY81_ECOLX</name>
<dbReference type="EMBL" id="UGEB01000001">
    <property type="protein sequence ID" value="STK85283.1"/>
    <property type="molecule type" value="Genomic_DNA"/>
</dbReference>